<dbReference type="eggNOG" id="COG1291">
    <property type="taxonomic scope" value="Bacteria"/>
</dbReference>
<accession>A7HX61</accession>
<evidence type="ECO:0000256" key="6">
    <source>
        <dbReference type="ARBA" id="ARBA00022519"/>
    </source>
</evidence>
<evidence type="ECO:0000256" key="1">
    <source>
        <dbReference type="ARBA" id="ARBA00004429"/>
    </source>
</evidence>
<evidence type="ECO:0000256" key="13">
    <source>
        <dbReference type="SAM" id="Phobius"/>
    </source>
</evidence>
<keyword evidence="12 13" id="KW-0472">Membrane</keyword>
<feature type="transmembrane region" description="Helical" evidence="13">
    <location>
        <begin position="192"/>
        <end position="210"/>
    </location>
</feature>
<evidence type="ECO:0000256" key="8">
    <source>
        <dbReference type="ARBA" id="ARBA00022779"/>
    </source>
</evidence>
<dbReference type="Pfam" id="PF20560">
    <property type="entry name" value="MotA_N"/>
    <property type="match status" value="1"/>
</dbReference>
<evidence type="ECO:0000256" key="9">
    <source>
        <dbReference type="ARBA" id="ARBA00022781"/>
    </source>
</evidence>
<name>A7HX61_PARL1</name>
<protein>
    <submittedName>
        <fullName evidence="16">MotA/TolQ/ExbB proton channel</fullName>
    </submittedName>
</protein>
<evidence type="ECO:0000256" key="12">
    <source>
        <dbReference type="ARBA" id="ARBA00023136"/>
    </source>
</evidence>
<dbReference type="InterPro" id="IPR000540">
    <property type="entry name" value="Flag_MotA_CS"/>
</dbReference>
<evidence type="ECO:0000256" key="3">
    <source>
        <dbReference type="ARBA" id="ARBA00022448"/>
    </source>
</evidence>
<dbReference type="PANTHER" id="PTHR30433:SF4">
    <property type="entry name" value="MOTILITY PROTEIN A"/>
    <property type="match status" value="1"/>
</dbReference>
<keyword evidence="11" id="KW-0406">Ion transport</keyword>
<keyword evidence="8" id="KW-0283">Flagellar rotation</keyword>
<keyword evidence="9" id="KW-0375">Hydrogen ion transport</keyword>
<dbReference type="PROSITE" id="PS01307">
    <property type="entry name" value="MOTA"/>
    <property type="match status" value="1"/>
</dbReference>
<comment type="similarity">
    <text evidence="2">Belongs to the MotA family.</text>
</comment>
<evidence type="ECO:0000259" key="15">
    <source>
        <dbReference type="Pfam" id="PF20560"/>
    </source>
</evidence>
<dbReference type="InterPro" id="IPR022522">
    <property type="entry name" value="Flagellar_motor_stator_MotA"/>
</dbReference>
<evidence type="ECO:0000256" key="2">
    <source>
        <dbReference type="ARBA" id="ARBA00008038"/>
    </source>
</evidence>
<dbReference type="GO" id="GO:0071978">
    <property type="term" value="P:bacterial-type flagellum-dependent swarming motility"/>
    <property type="evidence" value="ECO:0007669"/>
    <property type="project" value="InterPro"/>
</dbReference>
<feature type="transmembrane region" description="Helical" evidence="13">
    <location>
        <begin position="222"/>
        <end position="245"/>
    </location>
</feature>
<feature type="domain" description="Motility protein A N-terminal" evidence="15">
    <location>
        <begin position="29"/>
        <end position="118"/>
    </location>
</feature>
<gene>
    <name evidence="16" type="ordered locus">Plav_2887</name>
</gene>
<keyword evidence="7 13" id="KW-0812">Transmembrane</keyword>
<evidence type="ECO:0000256" key="10">
    <source>
        <dbReference type="ARBA" id="ARBA00022989"/>
    </source>
</evidence>
<dbReference type="KEGG" id="pla:Plav_2887"/>
<evidence type="ECO:0000259" key="14">
    <source>
        <dbReference type="Pfam" id="PF01618"/>
    </source>
</evidence>
<dbReference type="InterPro" id="IPR046786">
    <property type="entry name" value="MotA_N"/>
</dbReference>
<dbReference type="GO" id="GO:1902600">
    <property type="term" value="P:proton transmembrane transport"/>
    <property type="evidence" value="ECO:0007669"/>
    <property type="project" value="UniProtKB-KW"/>
</dbReference>
<feature type="transmembrane region" description="Helical" evidence="13">
    <location>
        <begin position="28"/>
        <end position="46"/>
    </location>
</feature>
<sequence>MAAEAGRACCAAGWPWITYKRVLGHMRLIVGIAVVLLSVFGGYAAMGGHLEVLWQPFEAVIILGAAFGAFCIANPPSVLKAVGGIFGTLFKGPRYDKAAFLELLGLQYTLFKLAKSKGNLALEAHVENPGESTIFAQFPKFSADHHAVEFMCDYLRMITLGTENAHELESLMDEELETHHQERERIVSAMQALADGTPALGIVAAVLGVIKTMGSIDQPPSVLGGLIGGALVGTFLGVFVAYGFFGPMAQSLRNTYEAESKYFLSMKAGLLAHMAGYAPAVSIEFARKALMSEVRPTFIEVEQSTAALQPAA</sequence>
<proteinExistence type="inferred from homology"/>
<reference evidence="16 17" key="1">
    <citation type="journal article" date="2011" name="Stand. Genomic Sci.">
        <title>Complete genome sequence of Parvibaculum lavamentivorans type strain (DS-1(T)).</title>
        <authorList>
            <person name="Schleheck D."/>
            <person name="Weiss M."/>
            <person name="Pitluck S."/>
            <person name="Bruce D."/>
            <person name="Land M.L."/>
            <person name="Han S."/>
            <person name="Saunders E."/>
            <person name="Tapia R."/>
            <person name="Detter C."/>
            <person name="Brettin T."/>
            <person name="Han J."/>
            <person name="Woyke T."/>
            <person name="Goodwin L."/>
            <person name="Pennacchio L."/>
            <person name="Nolan M."/>
            <person name="Cook A.M."/>
            <person name="Kjelleberg S."/>
            <person name="Thomas T."/>
        </authorList>
    </citation>
    <scope>NUCLEOTIDE SEQUENCE [LARGE SCALE GENOMIC DNA]</scope>
    <source>
        <strain evidence="17">DS-1 / DSM 13023 / NCIMB 13966</strain>
    </source>
</reference>
<keyword evidence="3" id="KW-0813">Transport</keyword>
<keyword evidence="17" id="KW-1185">Reference proteome</keyword>
<evidence type="ECO:0000313" key="16">
    <source>
        <dbReference type="EMBL" id="ABS64494.1"/>
    </source>
</evidence>
<dbReference type="PANTHER" id="PTHR30433">
    <property type="entry name" value="CHEMOTAXIS PROTEIN MOTA"/>
    <property type="match status" value="1"/>
</dbReference>
<dbReference type="GO" id="GO:0006935">
    <property type="term" value="P:chemotaxis"/>
    <property type="evidence" value="ECO:0007669"/>
    <property type="project" value="UniProtKB-KW"/>
</dbReference>
<organism evidence="16 17">
    <name type="scientific">Parvibaculum lavamentivorans (strain DS-1 / DSM 13023 / NCIMB 13966)</name>
    <dbReference type="NCBI Taxonomy" id="402881"/>
    <lineage>
        <taxon>Bacteria</taxon>
        <taxon>Pseudomonadati</taxon>
        <taxon>Pseudomonadota</taxon>
        <taxon>Alphaproteobacteria</taxon>
        <taxon>Hyphomicrobiales</taxon>
        <taxon>Parvibaculaceae</taxon>
        <taxon>Parvibaculum</taxon>
    </lineage>
</organism>
<evidence type="ECO:0000256" key="5">
    <source>
        <dbReference type="ARBA" id="ARBA00022500"/>
    </source>
</evidence>
<evidence type="ECO:0000256" key="11">
    <source>
        <dbReference type="ARBA" id="ARBA00023065"/>
    </source>
</evidence>
<dbReference type="InterPro" id="IPR047055">
    <property type="entry name" value="MotA-like"/>
</dbReference>
<dbReference type="STRING" id="402881.Plav_2887"/>
<feature type="transmembrane region" description="Helical" evidence="13">
    <location>
        <begin position="52"/>
        <end position="73"/>
    </location>
</feature>
<dbReference type="NCBIfam" id="TIGR03818">
    <property type="entry name" value="MotA1"/>
    <property type="match status" value="1"/>
</dbReference>
<evidence type="ECO:0000256" key="4">
    <source>
        <dbReference type="ARBA" id="ARBA00022475"/>
    </source>
</evidence>
<comment type="subcellular location">
    <subcellularLocation>
        <location evidence="1">Cell inner membrane</location>
        <topology evidence="1">Multi-pass membrane protein</topology>
    </subcellularLocation>
</comment>
<dbReference type="InterPro" id="IPR002898">
    <property type="entry name" value="MotA_ExbB_proton_chnl"/>
</dbReference>
<evidence type="ECO:0000256" key="7">
    <source>
        <dbReference type="ARBA" id="ARBA00022692"/>
    </source>
</evidence>
<dbReference type="Proteomes" id="UP000006377">
    <property type="component" value="Chromosome"/>
</dbReference>
<evidence type="ECO:0000313" key="17">
    <source>
        <dbReference type="Proteomes" id="UP000006377"/>
    </source>
</evidence>
<keyword evidence="5" id="KW-0145">Chemotaxis</keyword>
<dbReference type="Pfam" id="PF01618">
    <property type="entry name" value="MotA_ExbB"/>
    <property type="match status" value="1"/>
</dbReference>
<keyword evidence="6" id="KW-0997">Cell inner membrane</keyword>
<dbReference type="GO" id="GO:0005886">
    <property type="term" value="C:plasma membrane"/>
    <property type="evidence" value="ECO:0007669"/>
    <property type="project" value="UniProtKB-SubCell"/>
</dbReference>
<feature type="domain" description="MotA/TolQ/ExbB proton channel" evidence="14">
    <location>
        <begin position="162"/>
        <end position="262"/>
    </location>
</feature>
<keyword evidence="4" id="KW-1003">Cell membrane</keyword>
<dbReference type="HOGENOM" id="CLU_068213_0_0_5"/>
<dbReference type="AlphaFoldDB" id="A7HX61"/>
<dbReference type="EMBL" id="CP000774">
    <property type="protein sequence ID" value="ABS64494.1"/>
    <property type="molecule type" value="Genomic_DNA"/>
</dbReference>
<keyword evidence="10 13" id="KW-1133">Transmembrane helix</keyword>